<sequence length="79" mass="8653">MAPWPFFSLRIGDDRVIKAASSTAQTDGTMKNTAKVLESLLLTSNKLRQKAEIAVEGLESVPRTKAIEHALVTQTKVSR</sequence>
<protein>
    <submittedName>
        <fullName evidence="1">Uncharacterized protein</fullName>
    </submittedName>
</protein>
<name>U4KUN6_PYROM</name>
<keyword evidence="2" id="KW-1185">Reference proteome</keyword>
<organism evidence="1 2">
    <name type="scientific">Pyronema omphalodes (strain CBS 100304)</name>
    <name type="common">Pyronema confluens</name>
    <dbReference type="NCBI Taxonomy" id="1076935"/>
    <lineage>
        <taxon>Eukaryota</taxon>
        <taxon>Fungi</taxon>
        <taxon>Dikarya</taxon>
        <taxon>Ascomycota</taxon>
        <taxon>Pezizomycotina</taxon>
        <taxon>Pezizomycetes</taxon>
        <taxon>Pezizales</taxon>
        <taxon>Pyronemataceae</taxon>
        <taxon>Pyronema</taxon>
    </lineage>
</organism>
<gene>
    <name evidence="1" type="ORF">PCON_02418</name>
</gene>
<evidence type="ECO:0000313" key="1">
    <source>
        <dbReference type="EMBL" id="CCX04461.1"/>
    </source>
</evidence>
<reference evidence="1 2" key="1">
    <citation type="journal article" date="2013" name="PLoS Genet.">
        <title>The genome and development-dependent transcriptomes of Pyronema confluens: a window into fungal evolution.</title>
        <authorList>
            <person name="Traeger S."/>
            <person name="Altegoer F."/>
            <person name="Freitag M."/>
            <person name="Gabaldon T."/>
            <person name="Kempken F."/>
            <person name="Kumar A."/>
            <person name="Marcet-Houben M."/>
            <person name="Poggeler S."/>
            <person name="Stajich J.E."/>
            <person name="Nowrousian M."/>
        </authorList>
    </citation>
    <scope>NUCLEOTIDE SEQUENCE [LARGE SCALE GENOMIC DNA]</scope>
    <source>
        <strain evidence="2">CBS 100304</strain>
        <tissue evidence="1">Vegetative mycelium</tissue>
    </source>
</reference>
<dbReference type="EMBL" id="HF935205">
    <property type="protein sequence ID" value="CCX04461.1"/>
    <property type="molecule type" value="Genomic_DNA"/>
</dbReference>
<dbReference type="AlphaFoldDB" id="U4KUN6"/>
<dbReference type="OMA" id="MAPWPFF"/>
<evidence type="ECO:0000313" key="2">
    <source>
        <dbReference type="Proteomes" id="UP000018144"/>
    </source>
</evidence>
<dbReference type="Proteomes" id="UP000018144">
    <property type="component" value="Unassembled WGS sequence"/>
</dbReference>
<dbReference type="OrthoDB" id="10425380at2759"/>
<accession>U4KUN6</accession>
<proteinExistence type="predicted"/>